<dbReference type="EMBL" id="SWBR01000011">
    <property type="protein sequence ID" value="TKC04133.1"/>
    <property type="molecule type" value="Genomic_DNA"/>
</dbReference>
<gene>
    <name evidence="1" type="ORF">FA048_19605</name>
</gene>
<organism evidence="1 2">
    <name type="scientific">Pedobacter polaris</name>
    <dbReference type="NCBI Taxonomy" id="2571273"/>
    <lineage>
        <taxon>Bacteria</taxon>
        <taxon>Pseudomonadati</taxon>
        <taxon>Bacteroidota</taxon>
        <taxon>Sphingobacteriia</taxon>
        <taxon>Sphingobacteriales</taxon>
        <taxon>Sphingobacteriaceae</taxon>
        <taxon>Pedobacter</taxon>
    </lineage>
</organism>
<protein>
    <submittedName>
        <fullName evidence="1">Uncharacterized protein</fullName>
    </submittedName>
</protein>
<dbReference type="OrthoDB" id="1495576at2"/>
<accession>A0A4U1CEZ1</accession>
<proteinExistence type="predicted"/>
<reference evidence="1 2" key="1">
    <citation type="submission" date="2019-04" db="EMBL/GenBank/DDBJ databases">
        <title>Pedobacter sp. RP-3-22 sp. nov., isolated from Arctic soil.</title>
        <authorList>
            <person name="Dahal R.H."/>
            <person name="Kim D.-U."/>
        </authorList>
    </citation>
    <scope>NUCLEOTIDE SEQUENCE [LARGE SCALE GENOMIC DNA]</scope>
    <source>
        <strain evidence="1 2">RP-3-22</strain>
    </source>
</reference>
<sequence length="70" mass="8339">MKKFELVIGSPTDYEELVVYIRLDDINICLIQKEEGINRIKIEFFNEKEITLYLEEFLDVLSKAKNELLK</sequence>
<evidence type="ECO:0000313" key="2">
    <source>
        <dbReference type="Proteomes" id="UP000309488"/>
    </source>
</evidence>
<keyword evidence="2" id="KW-1185">Reference proteome</keyword>
<dbReference type="Proteomes" id="UP000309488">
    <property type="component" value="Unassembled WGS sequence"/>
</dbReference>
<comment type="caution">
    <text evidence="1">The sequence shown here is derived from an EMBL/GenBank/DDBJ whole genome shotgun (WGS) entry which is preliminary data.</text>
</comment>
<evidence type="ECO:0000313" key="1">
    <source>
        <dbReference type="EMBL" id="TKC04133.1"/>
    </source>
</evidence>
<name>A0A4U1CEZ1_9SPHI</name>
<dbReference type="AlphaFoldDB" id="A0A4U1CEZ1"/>
<dbReference type="RefSeq" id="WP_136844358.1">
    <property type="nucleotide sequence ID" value="NZ_SWBR01000011.1"/>
</dbReference>